<dbReference type="InterPro" id="IPR009061">
    <property type="entry name" value="DNA-bd_dom_put_sf"/>
</dbReference>
<evidence type="ECO:0000313" key="7">
    <source>
        <dbReference type="Proteomes" id="UP001290582"/>
    </source>
</evidence>
<evidence type="ECO:0000256" key="4">
    <source>
        <dbReference type="ARBA" id="ARBA00023163"/>
    </source>
</evidence>
<organism evidence="6 7">
    <name type="scientific">Enterococcus cecorum</name>
    <dbReference type="NCBI Taxonomy" id="44008"/>
    <lineage>
        <taxon>Bacteria</taxon>
        <taxon>Bacillati</taxon>
        <taxon>Bacillota</taxon>
        <taxon>Bacilli</taxon>
        <taxon>Lactobacillales</taxon>
        <taxon>Enterococcaceae</taxon>
        <taxon>Enterococcus</taxon>
    </lineage>
</organism>
<dbReference type="GO" id="GO:0003700">
    <property type="term" value="F:DNA-binding transcription factor activity"/>
    <property type="evidence" value="ECO:0007669"/>
    <property type="project" value="InterPro"/>
</dbReference>
<accession>A0AAW9K1S9</accession>
<dbReference type="CDD" id="cd01109">
    <property type="entry name" value="HTH_YyaN"/>
    <property type="match status" value="1"/>
</dbReference>
<dbReference type="PROSITE" id="PS50937">
    <property type="entry name" value="HTH_MERR_2"/>
    <property type="match status" value="1"/>
</dbReference>
<sequence length="131" mass="15454">MSTYTIKDAAKLMNVPPSTIRYYDKEGLIPSIKRKETGYRIFTEEALSALKIIDCLKKNGMPIKDIRQFFQWIDKGDDSLEERYEMFLERKAVVEEQIAELQQVMDTINYKCWYYETALKAGTEAIHKKRK</sequence>
<dbReference type="Gene3D" id="1.10.1660.10">
    <property type="match status" value="1"/>
</dbReference>
<dbReference type="Pfam" id="PF13411">
    <property type="entry name" value="MerR_1"/>
    <property type="match status" value="1"/>
</dbReference>
<dbReference type="PANTHER" id="PTHR30204:SF69">
    <property type="entry name" value="MERR-FAMILY TRANSCRIPTIONAL REGULATOR"/>
    <property type="match status" value="1"/>
</dbReference>
<keyword evidence="4" id="KW-0804">Transcription</keyword>
<keyword evidence="2" id="KW-0805">Transcription regulation</keyword>
<evidence type="ECO:0000259" key="5">
    <source>
        <dbReference type="PROSITE" id="PS50937"/>
    </source>
</evidence>
<feature type="domain" description="HTH merR-type" evidence="5">
    <location>
        <begin position="3"/>
        <end position="72"/>
    </location>
</feature>
<dbReference type="EMBL" id="JAXOGL010000014">
    <property type="protein sequence ID" value="MDZ5598292.1"/>
    <property type="molecule type" value="Genomic_DNA"/>
</dbReference>
<reference evidence="6" key="1">
    <citation type="submission" date="2023-12" db="EMBL/GenBank/DDBJ databases">
        <title>Molecular genomic analyses of Enterococcus cecorum from sepsis oubreaks in broilers.</title>
        <authorList>
            <person name="Rhoads D."/>
            <person name="Alrubaye A."/>
        </authorList>
    </citation>
    <scope>NUCLEOTIDE SEQUENCE</scope>
    <source>
        <strain evidence="6">1755</strain>
    </source>
</reference>
<comment type="caution">
    <text evidence="6">The sequence shown here is derived from an EMBL/GenBank/DDBJ whole genome shotgun (WGS) entry which is preliminary data.</text>
</comment>
<name>A0AAW9K1S9_9ENTE</name>
<dbReference type="Proteomes" id="UP001290582">
    <property type="component" value="Unassembled WGS sequence"/>
</dbReference>
<dbReference type="InterPro" id="IPR047057">
    <property type="entry name" value="MerR_fam"/>
</dbReference>
<evidence type="ECO:0000256" key="2">
    <source>
        <dbReference type="ARBA" id="ARBA00023015"/>
    </source>
</evidence>
<gene>
    <name evidence="6" type="ORF">U1294_08690</name>
</gene>
<dbReference type="InterPro" id="IPR000551">
    <property type="entry name" value="MerR-type_HTH_dom"/>
</dbReference>
<keyword evidence="1" id="KW-0678">Repressor</keyword>
<dbReference type="GO" id="GO:0003677">
    <property type="term" value="F:DNA binding"/>
    <property type="evidence" value="ECO:0007669"/>
    <property type="project" value="UniProtKB-KW"/>
</dbReference>
<protein>
    <submittedName>
        <fullName evidence="6">MerR family transcriptional regulator</fullName>
    </submittedName>
</protein>
<evidence type="ECO:0000313" key="6">
    <source>
        <dbReference type="EMBL" id="MDZ5598292.1"/>
    </source>
</evidence>
<proteinExistence type="predicted"/>
<dbReference type="SMART" id="SM00422">
    <property type="entry name" value="HTH_MERR"/>
    <property type="match status" value="1"/>
</dbReference>
<evidence type="ECO:0000256" key="1">
    <source>
        <dbReference type="ARBA" id="ARBA00022491"/>
    </source>
</evidence>
<keyword evidence="3" id="KW-0238">DNA-binding</keyword>
<evidence type="ECO:0000256" key="3">
    <source>
        <dbReference type="ARBA" id="ARBA00023125"/>
    </source>
</evidence>
<dbReference type="AlphaFoldDB" id="A0AAW9K1S9"/>
<dbReference type="PANTHER" id="PTHR30204">
    <property type="entry name" value="REDOX-CYCLING DRUG-SENSING TRANSCRIPTIONAL ACTIVATOR SOXR"/>
    <property type="match status" value="1"/>
</dbReference>
<dbReference type="SUPFAM" id="SSF46955">
    <property type="entry name" value="Putative DNA-binding domain"/>
    <property type="match status" value="1"/>
</dbReference>
<dbReference type="RefSeq" id="WP_322378679.1">
    <property type="nucleotide sequence ID" value="NZ_JAXOGH010000008.1"/>
</dbReference>